<gene>
    <name evidence="20" type="ORF">E2562_024235</name>
</gene>
<comment type="subcellular location">
    <subcellularLocation>
        <location evidence="2">Nucleus</location>
    </subcellularLocation>
</comment>
<keyword evidence="11" id="KW-0804">Transcription</keyword>
<evidence type="ECO:0000256" key="8">
    <source>
        <dbReference type="ARBA" id="ARBA00022853"/>
    </source>
</evidence>
<dbReference type="PROSITE" id="PS50135">
    <property type="entry name" value="ZF_ZZ_2"/>
    <property type="match status" value="1"/>
</dbReference>
<dbReference type="InterPro" id="IPR013083">
    <property type="entry name" value="Znf_RING/FYVE/PHD"/>
</dbReference>
<dbReference type="PROSITE" id="PS51727">
    <property type="entry name" value="CBP_P300_HAT"/>
    <property type="match status" value="1"/>
</dbReference>
<evidence type="ECO:0000256" key="9">
    <source>
        <dbReference type="ARBA" id="ARBA00023015"/>
    </source>
</evidence>
<dbReference type="GO" id="GO:0031490">
    <property type="term" value="F:chromatin DNA binding"/>
    <property type="evidence" value="ECO:0007669"/>
    <property type="project" value="TreeGrafter"/>
</dbReference>
<dbReference type="PANTHER" id="PTHR13808">
    <property type="entry name" value="CBP/P300-RELATED"/>
    <property type="match status" value="1"/>
</dbReference>
<feature type="region of interest" description="Disordered" evidence="16">
    <location>
        <begin position="228"/>
        <end position="249"/>
    </location>
</feature>
<evidence type="ECO:0000256" key="13">
    <source>
        <dbReference type="ARBA" id="ARBA00023315"/>
    </source>
</evidence>
<dbReference type="EC" id="2.3.1.48" evidence="3"/>
<protein>
    <recommendedName>
        <fullName evidence="3">histone acetyltransferase</fullName>
        <ecNumber evidence="3">2.3.1.48</ecNumber>
    </recommendedName>
</protein>
<name>A0A6G1E1A2_9ORYZ</name>
<keyword evidence="7" id="KW-0862">Zinc</keyword>
<evidence type="ECO:0000259" key="19">
    <source>
        <dbReference type="PROSITE" id="PS51727"/>
    </source>
</evidence>
<keyword evidence="13" id="KW-0012">Acyltransferase</keyword>
<dbReference type="EMBL" id="SPHZ02000005">
    <property type="protein sequence ID" value="KAF0918451.1"/>
    <property type="molecule type" value="Genomic_DNA"/>
</dbReference>
<keyword evidence="9" id="KW-0805">Transcription regulation</keyword>
<evidence type="ECO:0000313" key="21">
    <source>
        <dbReference type="Proteomes" id="UP000479710"/>
    </source>
</evidence>
<evidence type="ECO:0000256" key="12">
    <source>
        <dbReference type="ARBA" id="ARBA00023242"/>
    </source>
</evidence>
<dbReference type="Gene3D" id="3.30.60.90">
    <property type="match status" value="1"/>
</dbReference>
<dbReference type="Pfam" id="PF02135">
    <property type="entry name" value="zf-TAZ"/>
    <property type="match status" value="1"/>
</dbReference>
<dbReference type="GO" id="GO:0045944">
    <property type="term" value="P:positive regulation of transcription by RNA polymerase II"/>
    <property type="evidence" value="ECO:0007669"/>
    <property type="project" value="TreeGrafter"/>
</dbReference>
<keyword evidence="6 15" id="KW-0863">Zinc-finger</keyword>
<dbReference type="SUPFAM" id="SSF57933">
    <property type="entry name" value="TAZ domain"/>
    <property type="match status" value="1"/>
</dbReference>
<evidence type="ECO:0000256" key="4">
    <source>
        <dbReference type="ARBA" id="ARBA00022679"/>
    </source>
</evidence>
<dbReference type="SUPFAM" id="SSF57850">
    <property type="entry name" value="RING/U-box"/>
    <property type="match status" value="2"/>
</dbReference>
<evidence type="ECO:0000313" key="20">
    <source>
        <dbReference type="EMBL" id="KAF0918451.1"/>
    </source>
</evidence>
<dbReference type="SMART" id="SM00551">
    <property type="entry name" value="ZnF_TAZ"/>
    <property type="match status" value="1"/>
</dbReference>
<dbReference type="InterPro" id="IPR043145">
    <property type="entry name" value="Znf_ZZ_sf"/>
</dbReference>
<keyword evidence="21" id="KW-1185">Reference proteome</keyword>
<dbReference type="GO" id="GO:0005667">
    <property type="term" value="C:transcription regulator complex"/>
    <property type="evidence" value="ECO:0007669"/>
    <property type="project" value="TreeGrafter"/>
</dbReference>
<dbReference type="InterPro" id="IPR013178">
    <property type="entry name" value="Histone_AcTrfase_Rtt109/CBP"/>
</dbReference>
<dbReference type="InterPro" id="IPR011011">
    <property type="entry name" value="Znf_FYVE_PHD"/>
</dbReference>
<feature type="domain" description="TAZ-type" evidence="17">
    <location>
        <begin position="1181"/>
        <end position="1265"/>
    </location>
</feature>
<dbReference type="InterPro" id="IPR000433">
    <property type="entry name" value="Znf_ZZ"/>
</dbReference>
<keyword evidence="12" id="KW-0539">Nucleus</keyword>
<dbReference type="PROSITE" id="PS01359">
    <property type="entry name" value="ZF_PHD_1"/>
    <property type="match status" value="1"/>
</dbReference>
<dbReference type="Pfam" id="PF00628">
    <property type="entry name" value="PHD"/>
    <property type="match status" value="1"/>
</dbReference>
<feature type="compositionally biased region" description="Low complexity" evidence="16">
    <location>
        <begin position="237"/>
        <end position="249"/>
    </location>
</feature>
<evidence type="ECO:0000256" key="15">
    <source>
        <dbReference type="PROSITE-ProRule" id="PRU00228"/>
    </source>
</evidence>
<feature type="compositionally biased region" description="Polar residues" evidence="16">
    <location>
        <begin position="400"/>
        <end position="417"/>
    </location>
</feature>
<dbReference type="GO" id="GO:0000123">
    <property type="term" value="C:histone acetyltransferase complex"/>
    <property type="evidence" value="ECO:0007669"/>
    <property type="project" value="TreeGrafter"/>
</dbReference>
<evidence type="ECO:0000256" key="10">
    <source>
        <dbReference type="ARBA" id="ARBA00023159"/>
    </source>
</evidence>
<dbReference type="PROSITE" id="PS01357">
    <property type="entry name" value="ZF_ZZ_1"/>
    <property type="match status" value="1"/>
</dbReference>
<dbReference type="Gene3D" id="3.30.40.10">
    <property type="entry name" value="Zinc/RING finger domain, C3HC4 (zinc finger)"/>
    <property type="match status" value="1"/>
</dbReference>
<comment type="catalytic activity">
    <reaction evidence="14">
        <text>L-lysyl-[protein] + acetyl-CoA = N(6)-acetyl-L-lysyl-[protein] + CoA + H(+)</text>
        <dbReference type="Rhea" id="RHEA:45948"/>
        <dbReference type="Rhea" id="RHEA-COMP:9752"/>
        <dbReference type="Rhea" id="RHEA-COMP:10731"/>
        <dbReference type="ChEBI" id="CHEBI:15378"/>
        <dbReference type="ChEBI" id="CHEBI:29969"/>
        <dbReference type="ChEBI" id="CHEBI:57287"/>
        <dbReference type="ChEBI" id="CHEBI:57288"/>
        <dbReference type="ChEBI" id="CHEBI:61930"/>
        <dbReference type="EC" id="2.3.1.48"/>
    </reaction>
</comment>
<keyword evidence="5" id="KW-0479">Metal-binding</keyword>
<dbReference type="GO" id="GO:0008270">
    <property type="term" value="F:zinc ion binding"/>
    <property type="evidence" value="ECO:0007669"/>
    <property type="project" value="UniProtKB-KW"/>
</dbReference>
<dbReference type="InterPro" id="IPR035898">
    <property type="entry name" value="TAZ_dom_sf"/>
</dbReference>
<feature type="compositionally biased region" description="Polar residues" evidence="16">
    <location>
        <begin position="448"/>
        <end position="471"/>
    </location>
</feature>
<evidence type="ECO:0000256" key="7">
    <source>
        <dbReference type="ARBA" id="ARBA00022833"/>
    </source>
</evidence>
<evidence type="ECO:0000259" key="17">
    <source>
        <dbReference type="PROSITE" id="PS50134"/>
    </source>
</evidence>
<comment type="caution">
    <text evidence="20">The sequence shown here is derived from an EMBL/GenBank/DDBJ whole genome shotgun (WGS) entry which is preliminary data.</text>
</comment>
<dbReference type="SUPFAM" id="SSF57903">
    <property type="entry name" value="FYVE/PHD zinc finger"/>
    <property type="match status" value="1"/>
</dbReference>
<comment type="function">
    <text evidence="1">Acetyltransferase enzyme. Acetylates histones, giving a specific tag for transcriptional activation.</text>
</comment>
<reference evidence="20 21" key="1">
    <citation type="submission" date="2019-11" db="EMBL/GenBank/DDBJ databases">
        <title>Whole genome sequence of Oryza granulata.</title>
        <authorList>
            <person name="Li W."/>
        </authorList>
    </citation>
    <scope>NUCLEOTIDE SEQUENCE [LARGE SCALE GENOMIC DNA]</scope>
    <source>
        <strain evidence="21">cv. Menghai</strain>
        <tissue evidence="20">Leaf</tissue>
    </source>
</reference>
<dbReference type="GO" id="GO:0004402">
    <property type="term" value="F:histone acetyltransferase activity"/>
    <property type="evidence" value="ECO:0007669"/>
    <property type="project" value="InterPro"/>
</dbReference>
<dbReference type="Pfam" id="PF08214">
    <property type="entry name" value="HAT_KAT11"/>
    <property type="match status" value="1"/>
</dbReference>
<evidence type="ECO:0000256" key="1">
    <source>
        <dbReference type="ARBA" id="ARBA00002581"/>
    </source>
</evidence>
<dbReference type="PANTHER" id="PTHR13808:SF39">
    <property type="entry name" value="HISTONE ACETYLTRANSFERASE HAC-LIKE 3-RELATED"/>
    <property type="match status" value="1"/>
</dbReference>
<proteinExistence type="predicted"/>
<dbReference type="PROSITE" id="PS50134">
    <property type="entry name" value="ZF_TAZ"/>
    <property type="match status" value="1"/>
</dbReference>
<evidence type="ECO:0000256" key="16">
    <source>
        <dbReference type="SAM" id="MobiDB-lite"/>
    </source>
</evidence>
<dbReference type="InterPro" id="IPR000197">
    <property type="entry name" value="Znf_TAZ"/>
</dbReference>
<evidence type="ECO:0000256" key="2">
    <source>
        <dbReference type="ARBA" id="ARBA00004123"/>
    </source>
</evidence>
<dbReference type="OrthoDB" id="899at2759"/>
<keyword evidence="4" id="KW-0808">Transferase</keyword>
<feature type="domain" description="ZZ-type" evidence="18">
    <location>
        <begin position="1016"/>
        <end position="1079"/>
    </location>
</feature>
<keyword evidence="8" id="KW-0156">Chromatin regulator</keyword>
<organism evidence="20 21">
    <name type="scientific">Oryza meyeriana var. granulata</name>
    <dbReference type="NCBI Taxonomy" id="110450"/>
    <lineage>
        <taxon>Eukaryota</taxon>
        <taxon>Viridiplantae</taxon>
        <taxon>Streptophyta</taxon>
        <taxon>Embryophyta</taxon>
        <taxon>Tracheophyta</taxon>
        <taxon>Spermatophyta</taxon>
        <taxon>Magnoliopsida</taxon>
        <taxon>Liliopsida</taxon>
        <taxon>Poales</taxon>
        <taxon>Poaceae</taxon>
        <taxon>BOP clade</taxon>
        <taxon>Oryzoideae</taxon>
        <taxon>Oryzeae</taxon>
        <taxon>Oryzinae</taxon>
        <taxon>Oryza</taxon>
        <taxon>Oryza meyeriana</taxon>
    </lineage>
</organism>
<dbReference type="SMART" id="SM01250">
    <property type="entry name" value="KAT11"/>
    <property type="match status" value="1"/>
</dbReference>
<dbReference type="Proteomes" id="UP000479710">
    <property type="component" value="Unassembled WGS sequence"/>
</dbReference>
<accession>A0A6G1E1A2</accession>
<feature type="region of interest" description="Disordered" evidence="16">
    <location>
        <begin position="441"/>
        <end position="471"/>
    </location>
</feature>
<dbReference type="GO" id="GO:0005634">
    <property type="term" value="C:nucleus"/>
    <property type="evidence" value="ECO:0007669"/>
    <property type="project" value="UniProtKB-SubCell"/>
</dbReference>
<feature type="domain" description="CBP/p300-type HAT" evidence="19">
    <location>
        <begin position="707"/>
        <end position="1133"/>
    </location>
</feature>
<evidence type="ECO:0000256" key="11">
    <source>
        <dbReference type="ARBA" id="ARBA00023163"/>
    </source>
</evidence>
<dbReference type="GO" id="GO:0003713">
    <property type="term" value="F:transcription coactivator activity"/>
    <property type="evidence" value="ECO:0007669"/>
    <property type="project" value="TreeGrafter"/>
</dbReference>
<feature type="region of interest" description="Disordered" evidence="16">
    <location>
        <begin position="396"/>
        <end position="425"/>
    </location>
</feature>
<evidence type="ECO:0000256" key="3">
    <source>
        <dbReference type="ARBA" id="ARBA00013184"/>
    </source>
</evidence>
<dbReference type="InterPro" id="IPR001965">
    <property type="entry name" value="Znf_PHD"/>
</dbReference>
<sequence>MMAKTLQGMQQQYTTSGFPTQQYATGGWTSSAAEILQLDNMDQDTSVVRNIIHRKIVEYLQEREEFCNLDLSFLMGIGKSIDQHLFEEADSKINYMDLETLRARSSACLSSASFWNSMYPWVPSAAASKLNAQQLHVTEVPILSICCDRATPGPNSLPSCAYNVFSTQGYKPYDHYMFAANFAHSSADKPKQRPERLANTILTSCVSTLPKCSASIDVLRTGHMKEHFSGDAHQNDSSQPSTSGSSSSLSAVWDQTTCSSAMRTLPMDSFSTANGQNLSTNNKSTYPTASQRPLLQQYGECEIKLECTCAQPLEQSDQSNITIGNHELCHAKMHLYINGEHTRERCIQMKEELGHTSDHEGFCREKSSNVSNLFMHHQHGFMTNCGACSPVSKRVDRAEQTSNSTVSKPTSPTSDGSSGKHYPAKRLKVDVPHLVHVSEMEVPKKQQPAVNETNASAETVQPEATNSPSKSPCCTSLGDNIACTDNACGMDMVRLSETAVQTEEFRCENSDIEMKDAKIDLLNQTLIGASLSTRKRRGASILYALTSEELKDHLRSLSHDTSQSKVPTEELLSVEGLPDQNTCNLCGMERLLFEPPPRFCALCFKIINSTGSYYVEVENGNDKSSICGRCHHLSSAKAKYQKRFSYAETDAEAEWWVQCDKCKAWQHQICALFNPKIVDPEAEYTCAKCFLKEKDNGDVDSLEPCTILGACELPRTRLSDHIEQRLSERLVQERKQRASASGKSVDEVPGVEGLTVRVVSSADRTLQVQPRFKDFFRKEQYPGEFPYKSKAILLFQKNEGVDVCLFAMYVQEYGSACPSPNRRHVYLAYIDSVKYFRPEIKSASGEALRTFVYHEILIGYLDFCKKRGFVSCSIWTCPSTKRDDYVLYCHPTIQKMPKSDKLRSWYQNLVKKAVKEGVVVERNTLYDFFLQPTNECKTNISAAWLPYCDNDFWPGEAERLLEKKEDDTSQKKETQLGRLLRVAKRDDRKGNLEDILLVHKLGERLRTMKEDFLMLCLQQFCKHCHHPIVSGSSWVCTSCKNFYLCERCYAEELNTPPKDRHPATTKQKHAFERIEEEPLPETDDVDPTMESKYFDSRIDFLKHCQDNQYQFDTLRRAKHSTMMILYHLHDSTCSSCHCAMDQCLAWRCLVCLGCNFCDSCYKQHGESLHIHKLRQTDKHPHVLQKYTLQQDYLESLVHASRCFDRSCTSKLCLTLKKLFFHGVRCHTRARDGGGCHMCVFMWKLLFTHSLLCDNADCSAPRCRDIKAYIADRSMTDLSISG</sequence>
<dbReference type="InterPro" id="IPR031162">
    <property type="entry name" value="CBP_P300_HAT"/>
</dbReference>
<evidence type="ECO:0000256" key="14">
    <source>
        <dbReference type="ARBA" id="ARBA00048017"/>
    </source>
</evidence>
<dbReference type="Gene3D" id="1.20.1020.10">
    <property type="entry name" value="TAZ domain"/>
    <property type="match status" value="1"/>
</dbReference>
<dbReference type="InterPro" id="IPR019787">
    <property type="entry name" value="Znf_PHD-finger"/>
</dbReference>
<dbReference type="InterPro" id="IPR019786">
    <property type="entry name" value="Zinc_finger_PHD-type_CS"/>
</dbReference>
<evidence type="ECO:0000256" key="5">
    <source>
        <dbReference type="ARBA" id="ARBA00022723"/>
    </source>
</evidence>
<evidence type="ECO:0000256" key="6">
    <source>
        <dbReference type="ARBA" id="ARBA00022771"/>
    </source>
</evidence>
<keyword evidence="10" id="KW-0010">Activator</keyword>
<dbReference type="SMART" id="SM00249">
    <property type="entry name" value="PHD"/>
    <property type="match status" value="1"/>
</dbReference>
<evidence type="ECO:0000259" key="18">
    <source>
        <dbReference type="PROSITE" id="PS50135"/>
    </source>
</evidence>